<dbReference type="CDD" id="cd00207">
    <property type="entry name" value="fer2"/>
    <property type="match status" value="1"/>
</dbReference>
<dbReference type="SMART" id="SM00271">
    <property type="entry name" value="DnaJ"/>
    <property type="match status" value="1"/>
</dbReference>
<dbReference type="PROSITE" id="PS51839">
    <property type="entry name" value="4FE4S_HC3"/>
    <property type="match status" value="1"/>
</dbReference>
<evidence type="ECO:0000259" key="15">
    <source>
        <dbReference type="PROSITE" id="PS51669"/>
    </source>
</evidence>
<dbReference type="InterPro" id="IPR054351">
    <property type="entry name" value="NADH_UbQ_OxRdtase_ferredoxin"/>
</dbReference>
<dbReference type="CDD" id="cd02773">
    <property type="entry name" value="MopB_Res-Cmplx1_Nad11"/>
    <property type="match status" value="1"/>
</dbReference>
<keyword evidence="4" id="KW-0479">Metal-binding</keyword>
<dbReference type="Proteomes" id="UP001217918">
    <property type="component" value="Unassembled WGS sequence"/>
</dbReference>
<dbReference type="Pfam" id="PF09320">
    <property type="entry name" value="DUF1977"/>
    <property type="match status" value="1"/>
</dbReference>
<dbReference type="InterPro" id="IPR001041">
    <property type="entry name" value="2Fe-2S_ferredoxin-type"/>
</dbReference>
<dbReference type="InterPro" id="IPR001623">
    <property type="entry name" value="DnaJ_domain"/>
</dbReference>
<feature type="compositionally biased region" description="Gly residues" evidence="12">
    <location>
        <begin position="860"/>
        <end position="875"/>
    </location>
</feature>
<dbReference type="FunFam" id="1.10.287.110:FF:000069">
    <property type="entry name" value="ER associated DnaJ chaperone"/>
    <property type="match status" value="1"/>
</dbReference>
<dbReference type="Pfam" id="PF09326">
    <property type="entry name" value="NADH_dhqG_C"/>
    <property type="match status" value="1"/>
</dbReference>
<dbReference type="Pfam" id="PF22151">
    <property type="entry name" value="Fer4_NDSU1"/>
    <property type="match status" value="1"/>
</dbReference>
<comment type="similarity">
    <text evidence="2 11">Belongs to the complex I 75 kDa subunit family.</text>
</comment>
<dbReference type="FunFam" id="3.40.50.740:FF:000012">
    <property type="entry name" value="NADH dehydrogenase [ubiquinone] iron-sulfur protein 1 mitochondrial"/>
    <property type="match status" value="1"/>
</dbReference>
<protein>
    <recommendedName>
        <fullName evidence="10">NADH-ubiquinone oxidoreductase 78 kDa subunit, mitochondrial</fullName>
    </recommendedName>
</protein>
<feature type="region of interest" description="Disordered" evidence="12">
    <location>
        <begin position="918"/>
        <end position="937"/>
    </location>
</feature>
<keyword evidence="18" id="KW-1185">Reference proteome</keyword>
<dbReference type="Pfam" id="PF00226">
    <property type="entry name" value="DnaJ"/>
    <property type="match status" value="1"/>
</dbReference>
<feature type="domain" description="4Fe-4S Mo/W bis-MGD-type" evidence="15">
    <location>
        <begin position="248"/>
        <end position="304"/>
    </location>
</feature>
<feature type="compositionally biased region" description="Low complexity" evidence="12">
    <location>
        <begin position="1594"/>
        <end position="1622"/>
    </location>
</feature>
<keyword evidence="8" id="KW-0520">NAD</keyword>
<dbReference type="Pfam" id="PF00384">
    <property type="entry name" value="Molybdopterin"/>
    <property type="match status" value="1"/>
</dbReference>
<organism evidence="17 18">
    <name type="scientific">Phyllachora maydis</name>
    <dbReference type="NCBI Taxonomy" id="1825666"/>
    <lineage>
        <taxon>Eukaryota</taxon>
        <taxon>Fungi</taxon>
        <taxon>Dikarya</taxon>
        <taxon>Ascomycota</taxon>
        <taxon>Pezizomycotina</taxon>
        <taxon>Sordariomycetes</taxon>
        <taxon>Sordariomycetidae</taxon>
        <taxon>Phyllachorales</taxon>
        <taxon>Phyllachoraceae</taxon>
        <taxon>Phyllachora</taxon>
    </lineage>
</organism>
<dbReference type="GO" id="GO:0046872">
    <property type="term" value="F:metal ion binding"/>
    <property type="evidence" value="ECO:0007669"/>
    <property type="project" value="UniProtKB-KW"/>
</dbReference>
<dbReference type="InterPro" id="IPR036869">
    <property type="entry name" value="J_dom_sf"/>
</dbReference>
<dbReference type="SMART" id="SM00929">
    <property type="entry name" value="NADH-G_4Fe-4S_3"/>
    <property type="match status" value="1"/>
</dbReference>
<dbReference type="InterPro" id="IPR036010">
    <property type="entry name" value="2Fe-2S_ferredoxin-like_sf"/>
</dbReference>
<dbReference type="PRINTS" id="PR00625">
    <property type="entry name" value="JDOMAIN"/>
</dbReference>
<dbReference type="Gene3D" id="1.10.287.110">
    <property type="entry name" value="DnaJ domain"/>
    <property type="match status" value="1"/>
</dbReference>
<dbReference type="PROSITE" id="PS00641">
    <property type="entry name" value="COMPLEX1_75K_1"/>
    <property type="match status" value="1"/>
</dbReference>
<dbReference type="InterPro" id="IPR006963">
    <property type="entry name" value="Mopterin_OxRdtase_4Fe-4S_dom"/>
</dbReference>
<evidence type="ECO:0000256" key="9">
    <source>
        <dbReference type="ARBA" id="ARBA00034078"/>
    </source>
</evidence>
<dbReference type="PROSITE" id="PS51669">
    <property type="entry name" value="4FE4S_MOW_BIS_MGD"/>
    <property type="match status" value="1"/>
</dbReference>
<name>A0AAD9MD09_9PEZI</name>
<dbReference type="InterPro" id="IPR033979">
    <property type="entry name" value="MINDY_domain"/>
</dbReference>
<dbReference type="Gene3D" id="3.40.50.740">
    <property type="match status" value="1"/>
</dbReference>
<dbReference type="FunFam" id="3.10.20.740:FF:000001">
    <property type="entry name" value="NADH-quinone oxidoreductase subunit G"/>
    <property type="match status" value="1"/>
</dbReference>
<feature type="compositionally biased region" description="Polar residues" evidence="12">
    <location>
        <begin position="1407"/>
        <end position="1426"/>
    </location>
</feature>
<dbReference type="GO" id="GO:0004843">
    <property type="term" value="F:cysteine-type deubiquitinase activity"/>
    <property type="evidence" value="ECO:0007669"/>
    <property type="project" value="InterPro"/>
</dbReference>
<dbReference type="GO" id="GO:0016020">
    <property type="term" value="C:membrane"/>
    <property type="evidence" value="ECO:0007669"/>
    <property type="project" value="InterPro"/>
</dbReference>
<comment type="caution">
    <text evidence="17">The sequence shown here is derived from an EMBL/GenBank/DDBJ whole genome shotgun (WGS) entry which is preliminary data.</text>
</comment>
<evidence type="ECO:0000313" key="18">
    <source>
        <dbReference type="Proteomes" id="UP001217918"/>
    </source>
</evidence>
<dbReference type="PANTHER" id="PTHR43105">
    <property type="entry name" value="RESPIRATORY NITRATE REDUCTASE"/>
    <property type="match status" value="1"/>
</dbReference>
<evidence type="ECO:0000256" key="7">
    <source>
        <dbReference type="ARBA" id="ARBA00023014"/>
    </source>
</evidence>
<dbReference type="GO" id="GO:0008137">
    <property type="term" value="F:NADH dehydrogenase (ubiquinone) activity"/>
    <property type="evidence" value="ECO:0007669"/>
    <property type="project" value="InterPro"/>
</dbReference>
<feature type="compositionally biased region" description="Low complexity" evidence="12">
    <location>
        <begin position="727"/>
        <end position="736"/>
    </location>
</feature>
<dbReference type="PROSITE" id="PS00642">
    <property type="entry name" value="COMPLEX1_75K_2"/>
    <property type="match status" value="1"/>
</dbReference>
<evidence type="ECO:0000256" key="10">
    <source>
        <dbReference type="ARBA" id="ARBA00070722"/>
    </source>
</evidence>
<proteinExistence type="inferred from homology"/>
<evidence type="ECO:0000259" key="14">
    <source>
        <dbReference type="PROSITE" id="PS51085"/>
    </source>
</evidence>
<dbReference type="EMBL" id="JAQQPM010000006">
    <property type="protein sequence ID" value="KAK2072584.1"/>
    <property type="molecule type" value="Genomic_DNA"/>
</dbReference>
<dbReference type="InterPro" id="IPR015405">
    <property type="entry name" value="NDUFS1-like_C"/>
</dbReference>
<keyword evidence="3" id="KW-0004">4Fe-4S</keyword>
<evidence type="ECO:0000313" key="17">
    <source>
        <dbReference type="EMBL" id="KAK2072584.1"/>
    </source>
</evidence>
<feature type="compositionally biased region" description="Basic and acidic residues" evidence="12">
    <location>
        <begin position="1448"/>
        <end position="1465"/>
    </location>
</feature>
<evidence type="ECO:0000256" key="5">
    <source>
        <dbReference type="ARBA" id="ARBA00022967"/>
    </source>
</evidence>
<evidence type="ECO:0000256" key="1">
    <source>
        <dbReference type="ARBA" id="ARBA00001966"/>
    </source>
</evidence>
<dbReference type="Pfam" id="PF13510">
    <property type="entry name" value="Fer2_4"/>
    <property type="match status" value="1"/>
</dbReference>
<keyword evidence="7" id="KW-0411">Iron-sulfur</keyword>
<dbReference type="InterPro" id="IPR010228">
    <property type="entry name" value="NADH_UbQ_OxRdtase_Gsu"/>
</dbReference>
<feature type="compositionally biased region" description="Gly residues" evidence="12">
    <location>
        <begin position="1487"/>
        <end position="1498"/>
    </location>
</feature>
<feature type="compositionally biased region" description="Polar residues" evidence="12">
    <location>
        <begin position="1382"/>
        <end position="1392"/>
    </location>
</feature>
<dbReference type="PROSITE" id="PS51085">
    <property type="entry name" value="2FE2S_FER_2"/>
    <property type="match status" value="1"/>
</dbReference>
<evidence type="ECO:0000256" key="12">
    <source>
        <dbReference type="SAM" id="MobiDB-lite"/>
    </source>
</evidence>
<evidence type="ECO:0000256" key="8">
    <source>
        <dbReference type="ARBA" id="ARBA00023027"/>
    </source>
</evidence>
<dbReference type="InterPro" id="IPR050123">
    <property type="entry name" value="Prok_molybdopt-oxidoreductase"/>
</dbReference>
<sequence length="1667" mass="180686">MLRGSLSRSAWRAGRRAAPFRSFSATAQRAAEVELTIDGKKVSIEAGAALIQACEKAGVTIPRYCYHEKLMIAGNCRMCLVEVERSPKPVASCAWPVQPGMVVKTNSVLVHKAREGVMEFLLANHPLDCPICDQGGECDLQDQSMRYGADRGRFHEIGGKRAVEDKNIGPLIKTSMNRCIHCTRCIRFANDIAGATELGSTGRGNDLQIGTYLEQNLNSEMSANVIDLCPVGALTSKPYAFRARPWELKHTESIDVLNGLGSAIRVDSRGLEVMRIIPRLNDDVNEEWIDDKTRFACDGLKTQRLTLPLARREGKFEPVNWEQALTGIAHAWQALAPKANEFKVIAGQLTEVESLVAMKDLANKLGSENLALDMPSGSRPLAHGVDVRSNYLFNSRIWGIEAADAMLLVGTNPRHEAAVLNARIRKHWLRSDLEIGVVGQTWDSTFEFEHLGTDYAALKKALNGPFGKKLQAAKRPMIILGSGVTDHPDAKAFYELVGGFVDKNAENFLTSDWNGYNILQRDASRAGAFEVGFVTPSTAVAETKPKFVWLLGADEFDETTIPKDAFIVYQGHHGDKGASIANFVLPGAAYTEKAGTYVNTEGRVQMTRAATSLPGAARTDWKIIRAVSEFLGAPLPYDDVAQLRDRMVEISPALAAYDVVEPVALPQLSKVQLVDHNKGAKATGEPLKRVIDNFYFTDVISRSSPTMARCSAAKETGDPRTNLMAPGADASGNASGSSGGRNRAHNQGNQERKCTPEQRAAVLRIRACQATAFYEILDVARTCSEAEVKKAYRKQSLLTHPDKNGHEHADEAFKMVSRAFGVLGDKEKRDKFDRFGTDPDSRFASAQQQNPFAGFANRQQGGGRRTGGMGGGGQGMWDNDISPEEMFARFFGGGGAFDTGPQFVFNFGGGPGIRVQQFGGARPRARPRNQEGPEQEPSITSTLIGILPILLLFIFPLLSAIFSGGSSSSASPSISFERPSPPYTSERVIKAHNVKYYVNPKDVAQWSDSKFAQLDKRAEVAWLNNLRNECENELGIQRRMQEEAQGWGFFPSHAKLEAANHMPKPHCYSRRCQMEGDSPISTTLLLPAAVTLPVIARKPLPEKVESDSSFAPSVCLPPPHEHVSLSLLLDAVFDELMSSRRSPEDKALPDVTELYSFLQGLHTGMNVNPRFIPTSDALKVLKRTSLTHLHPIERDDHIPGTFEQTTEMALYSTFSIPLIHGWLPRPDEPAYDAFSRLAPSYEDAQNLLFREEEFEDMLSDPAHQGLTEEEQQDYRDILNIKAFLMSSATQLTHWGLEVISKAMEPGSVAILFRNDHFSTLYRHPVSLQILGLVTDAGYANHADVVWESIVDVSGENAEFLTGGFRVIGGATQLDGKDGTPTPGGSDQVSSSPGGLAGDSSQEKPGRTTAQGSGSQDPGNQSESGVSLSAHEQEDRDLALALQLQEEEEARHRSEQVRRRRERESELSEQFIEQQARTGAPADRGGRGEQGGARGGRGGAIAPVLNNNGAARGRNVSNTAGNTASRMRNGVRSLLPSRHDNNTRPAAGAAPAPAPAHASAPAPAPAASAQDDEDDAPPSYEHAAKMPSYLPPAGHPSHPASSPANSRRASASTASPSGTRPPGAQMNGAGRNPSTHNGAPGRMRQGVSPAAAVAGNGGGGRDRDCVVM</sequence>
<dbReference type="FunFam" id="3.30.200.210:FF:000002">
    <property type="entry name" value="NADH-ubiquinone oxidoreductase 75 kDa subunit"/>
    <property type="match status" value="1"/>
</dbReference>
<dbReference type="FunFam" id="3.30.70.20:FF:000002">
    <property type="entry name" value="NADH-ubiquinone oxidoreductase 75 kDa subunit"/>
    <property type="match status" value="1"/>
</dbReference>
<dbReference type="SUPFAM" id="SSF53706">
    <property type="entry name" value="Formate dehydrogenase/DMSO reductase, domains 1-3"/>
    <property type="match status" value="1"/>
</dbReference>
<dbReference type="Gene3D" id="3.30.70.20">
    <property type="match status" value="1"/>
</dbReference>
<dbReference type="SUPFAM" id="SSF54292">
    <property type="entry name" value="2Fe-2S ferredoxin-like"/>
    <property type="match status" value="1"/>
</dbReference>
<evidence type="ECO:0000256" key="2">
    <source>
        <dbReference type="ARBA" id="ARBA00005404"/>
    </source>
</evidence>
<feature type="domain" description="4Fe-4S His(Cys)3-ligated-type" evidence="16">
    <location>
        <begin position="109"/>
        <end position="148"/>
    </location>
</feature>
<feature type="compositionally biased region" description="Low complexity" evidence="12">
    <location>
        <begin position="1544"/>
        <end position="1568"/>
    </location>
</feature>
<dbReference type="SUPFAM" id="SSF46565">
    <property type="entry name" value="Chaperone J-domain"/>
    <property type="match status" value="1"/>
</dbReference>
<dbReference type="GO" id="GO:0051539">
    <property type="term" value="F:4 iron, 4 sulfur cluster binding"/>
    <property type="evidence" value="ECO:0007669"/>
    <property type="project" value="UniProtKB-KW"/>
</dbReference>
<dbReference type="GO" id="GO:0042773">
    <property type="term" value="P:ATP synthesis coupled electron transport"/>
    <property type="evidence" value="ECO:0007669"/>
    <property type="project" value="InterPro"/>
</dbReference>
<feature type="region of interest" description="Disordered" evidence="12">
    <location>
        <begin position="841"/>
        <end position="876"/>
    </location>
</feature>
<dbReference type="CDD" id="cd06257">
    <property type="entry name" value="DnaJ"/>
    <property type="match status" value="1"/>
</dbReference>
<dbReference type="Pfam" id="PF22117">
    <property type="entry name" value="Fer4_Nqo3"/>
    <property type="match status" value="1"/>
</dbReference>
<feature type="region of interest" description="Disordered" evidence="12">
    <location>
        <begin position="1371"/>
        <end position="1667"/>
    </location>
</feature>
<dbReference type="GO" id="GO:1990380">
    <property type="term" value="F:K48-linked deubiquitinase activity"/>
    <property type="evidence" value="ECO:0007669"/>
    <property type="project" value="InterPro"/>
</dbReference>
<dbReference type="InterPro" id="IPR006656">
    <property type="entry name" value="Mopterin_OxRdtase"/>
</dbReference>
<dbReference type="NCBIfam" id="TIGR01973">
    <property type="entry name" value="NuoG"/>
    <property type="match status" value="1"/>
</dbReference>
<keyword evidence="5" id="KW-1278">Translocase</keyword>
<dbReference type="Gene3D" id="3.10.20.740">
    <property type="match status" value="1"/>
</dbReference>
<feature type="domain" description="J" evidence="13">
    <location>
        <begin position="772"/>
        <end position="836"/>
    </location>
</feature>
<evidence type="ECO:0000259" key="16">
    <source>
        <dbReference type="PROSITE" id="PS51839"/>
    </source>
</evidence>
<feature type="region of interest" description="Disordered" evidence="12">
    <location>
        <begin position="711"/>
        <end position="755"/>
    </location>
</feature>
<dbReference type="SUPFAM" id="SSF54862">
    <property type="entry name" value="4Fe-4S ferredoxins"/>
    <property type="match status" value="1"/>
</dbReference>
<feature type="domain" description="2Fe-2S ferredoxin-type" evidence="14">
    <location>
        <begin position="31"/>
        <end position="109"/>
    </location>
</feature>
<evidence type="ECO:0000259" key="13">
    <source>
        <dbReference type="PROSITE" id="PS50076"/>
    </source>
</evidence>
<dbReference type="Pfam" id="PF04424">
    <property type="entry name" value="MINDY_DUB"/>
    <property type="match status" value="1"/>
</dbReference>
<dbReference type="Gene3D" id="3.30.200.210">
    <property type="match status" value="1"/>
</dbReference>
<comment type="cofactor">
    <cofactor evidence="1">
        <name>[4Fe-4S] cluster</name>
        <dbReference type="ChEBI" id="CHEBI:49883"/>
    </cofactor>
</comment>
<dbReference type="GO" id="GO:0016651">
    <property type="term" value="F:oxidoreductase activity, acting on NAD(P)H"/>
    <property type="evidence" value="ECO:0007669"/>
    <property type="project" value="InterPro"/>
</dbReference>
<evidence type="ECO:0000256" key="6">
    <source>
        <dbReference type="ARBA" id="ARBA00023004"/>
    </source>
</evidence>
<comment type="cofactor">
    <cofactor evidence="9">
        <name>[2Fe-2S] cluster</name>
        <dbReference type="ChEBI" id="CHEBI:190135"/>
    </cofactor>
</comment>
<dbReference type="PROSITE" id="PS00643">
    <property type="entry name" value="COMPLEX1_75K_3"/>
    <property type="match status" value="1"/>
</dbReference>
<reference evidence="17" key="1">
    <citation type="journal article" date="2023" name="Mol. Plant Microbe Interact.">
        <title>Elucidating the Obligate Nature and Biological Capacity of an Invasive Fungal Corn Pathogen.</title>
        <authorList>
            <person name="MacCready J.S."/>
            <person name="Roggenkamp E.M."/>
            <person name="Gdanetz K."/>
            <person name="Chilvers M.I."/>
        </authorList>
    </citation>
    <scope>NUCLEOTIDE SEQUENCE</scope>
    <source>
        <strain evidence="17">PM02</strain>
    </source>
</reference>
<accession>A0AAD9MD09</accession>
<dbReference type="InterPro" id="IPR000283">
    <property type="entry name" value="NADH_UbQ_OxRdtase_75kDa_su_CS"/>
</dbReference>
<evidence type="ECO:0000256" key="11">
    <source>
        <dbReference type="RuleBase" id="RU004523"/>
    </source>
</evidence>
<dbReference type="InterPro" id="IPR015399">
    <property type="entry name" value="DUF1977_DnaJ-like"/>
</dbReference>
<evidence type="ECO:0000256" key="4">
    <source>
        <dbReference type="ARBA" id="ARBA00022723"/>
    </source>
</evidence>
<dbReference type="PROSITE" id="PS50076">
    <property type="entry name" value="DNAJ_2"/>
    <property type="match status" value="1"/>
</dbReference>
<gene>
    <name evidence="17" type="ORF">P8C59_006930</name>
</gene>
<dbReference type="Pfam" id="PF10588">
    <property type="entry name" value="NADH-G_4Fe-4S_3"/>
    <property type="match status" value="1"/>
</dbReference>
<evidence type="ECO:0000256" key="3">
    <source>
        <dbReference type="ARBA" id="ARBA00022485"/>
    </source>
</evidence>
<dbReference type="InterPro" id="IPR019574">
    <property type="entry name" value="NADH_UbQ_OxRdtase_Gsu_4Fe4S-bd"/>
</dbReference>
<feature type="compositionally biased region" description="Polar residues" evidence="12">
    <location>
        <begin position="1504"/>
        <end position="1525"/>
    </location>
</feature>
<keyword evidence="6" id="KW-0408">Iron</keyword>
<dbReference type="PANTHER" id="PTHR43105:SF13">
    <property type="entry name" value="NADH-UBIQUINONE OXIDOREDUCTASE 75 KDA SUBUNIT, MITOCHONDRIAL"/>
    <property type="match status" value="1"/>
</dbReference>